<dbReference type="Gene3D" id="1.10.10.10">
    <property type="entry name" value="Winged helix-like DNA-binding domain superfamily/Winged helix DNA-binding domain"/>
    <property type="match status" value="1"/>
</dbReference>
<comment type="caution">
    <text evidence="1">The sequence shown here is derived from an EMBL/GenBank/DDBJ whole genome shotgun (WGS) entry which is preliminary data.</text>
</comment>
<gene>
    <name evidence="1" type="ORF">H8B17_12780</name>
</gene>
<evidence type="ECO:0000313" key="2">
    <source>
        <dbReference type="Proteomes" id="UP000606494"/>
    </source>
</evidence>
<protein>
    <recommendedName>
        <fullName evidence="3">Fur family transcriptional regulator</fullName>
    </recommendedName>
</protein>
<keyword evidence="2" id="KW-1185">Reference proteome</keyword>
<dbReference type="RefSeq" id="WP_190309616.1">
    <property type="nucleotide sequence ID" value="NZ_JACNYK010000003.1"/>
</dbReference>
<dbReference type="SUPFAM" id="SSF46785">
    <property type="entry name" value="Winged helix' DNA-binding domain"/>
    <property type="match status" value="1"/>
</dbReference>
<organism evidence="1 2">
    <name type="scientific">Sphingobacterium arenae</name>
    <dbReference type="NCBI Taxonomy" id="1280598"/>
    <lineage>
        <taxon>Bacteria</taxon>
        <taxon>Pseudomonadati</taxon>
        <taxon>Bacteroidota</taxon>
        <taxon>Sphingobacteriia</taxon>
        <taxon>Sphingobacteriales</taxon>
        <taxon>Sphingobacteriaceae</taxon>
        <taxon>Sphingobacterium</taxon>
    </lineage>
</organism>
<proteinExistence type="predicted"/>
<dbReference type="InterPro" id="IPR036390">
    <property type="entry name" value="WH_DNA-bd_sf"/>
</dbReference>
<evidence type="ECO:0000313" key="1">
    <source>
        <dbReference type="EMBL" id="MBD1426460.1"/>
    </source>
</evidence>
<name>A0ABR7Y586_9SPHI</name>
<dbReference type="Proteomes" id="UP000606494">
    <property type="component" value="Unassembled WGS sequence"/>
</dbReference>
<accession>A0ABR7Y586</accession>
<evidence type="ECO:0008006" key="3">
    <source>
        <dbReference type="Google" id="ProtNLM"/>
    </source>
</evidence>
<sequence length="92" mass="11120">MMKVHEQTRLHGWIAQLRERGHIASKQRIVIMEALFQQREIADMEDFWIGLRQKHPVSWATFYNFIRLALKENWIGKDIHTSRCARYQILID</sequence>
<dbReference type="InterPro" id="IPR036388">
    <property type="entry name" value="WH-like_DNA-bd_sf"/>
</dbReference>
<reference evidence="1 2" key="1">
    <citation type="submission" date="2020-08" db="EMBL/GenBank/DDBJ databases">
        <title>Sphingobacterium sp. DN00404 isolated from aquaculture water.</title>
        <authorList>
            <person name="Zhang M."/>
        </authorList>
    </citation>
    <scope>NUCLEOTIDE SEQUENCE [LARGE SCALE GENOMIC DNA]</scope>
    <source>
        <strain evidence="1 2">KCTC 32294</strain>
    </source>
</reference>
<dbReference type="EMBL" id="JACNYK010000003">
    <property type="protein sequence ID" value="MBD1426460.1"/>
    <property type="molecule type" value="Genomic_DNA"/>
</dbReference>